<keyword evidence="2 8" id="KW-0813">Transport</keyword>
<name>A0A840LGV5_9BURK</name>
<comment type="similarity">
    <text evidence="8">Belongs to the binding-protein-dependent transport system permease family.</text>
</comment>
<protein>
    <submittedName>
        <fullName evidence="10">Iron(III) transport system permease protein</fullName>
    </submittedName>
</protein>
<gene>
    <name evidence="10" type="ORF">HNP55_003051</name>
</gene>
<feature type="transmembrane region" description="Helical" evidence="8">
    <location>
        <begin position="403"/>
        <end position="421"/>
    </location>
</feature>
<feature type="transmembrane region" description="Helical" evidence="8">
    <location>
        <begin position="164"/>
        <end position="184"/>
    </location>
</feature>
<keyword evidence="7 8" id="KW-0472">Membrane</keyword>
<feature type="transmembrane region" description="Helical" evidence="8">
    <location>
        <begin position="368"/>
        <end position="391"/>
    </location>
</feature>
<feature type="transmembrane region" description="Helical" evidence="8">
    <location>
        <begin position="205"/>
        <end position="227"/>
    </location>
</feature>
<evidence type="ECO:0000256" key="5">
    <source>
        <dbReference type="ARBA" id="ARBA00022692"/>
    </source>
</evidence>
<dbReference type="PANTHER" id="PTHR43357">
    <property type="entry name" value="INNER MEMBRANE ABC TRANSPORTER PERMEASE PROTEIN YDCV"/>
    <property type="match status" value="1"/>
</dbReference>
<feature type="transmembrane region" description="Helical" evidence="8">
    <location>
        <begin position="264"/>
        <end position="286"/>
    </location>
</feature>
<dbReference type="InterPro" id="IPR000515">
    <property type="entry name" value="MetI-like"/>
</dbReference>
<feature type="transmembrane region" description="Helical" evidence="8">
    <location>
        <begin position="82"/>
        <end position="104"/>
    </location>
</feature>
<dbReference type="GO" id="GO:0055085">
    <property type="term" value="P:transmembrane transport"/>
    <property type="evidence" value="ECO:0007669"/>
    <property type="project" value="InterPro"/>
</dbReference>
<evidence type="ECO:0000259" key="9">
    <source>
        <dbReference type="PROSITE" id="PS50928"/>
    </source>
</evidence>
<dbReference type="PROSITE" id="PS50928">
    <property type="entry name" value="ABC_TM1"/>
    <property type="match status" value="2"/>
</dbReference>
<evidence type="ECO:0000256" key="6">
    <source>
        <dbReference type="ARBA" id="ARBA00022989"/>
    </source>
</evidence>
<evidence type="ECO:0000256" key="7">
    <source>
        <dbReference type="ARBA" id="ARBA00023136"/>
    </source>
</evidence>
<evidence type="ECO:0000313" key="10">
    <source>
        <dbReference type="EMBL" id="MBB4844507.1"/>
    </source>
</evidence>
<keyword evidence="5 8" id="KW-0812">Transmembrane</keyword>
<dbReference type="Proteomes" id="UP000562027">
    <property type="component" value="Unassembled WGS sequence"/>
</dbReference>
<feature type="domain" description="ABC transmembrane type-1" evidence="9">
    <location>
        <begin position="78"/>
        <end position="281"/>
    </location>
</feature>
<organism evidence="10 11">
    <name type="scientific">Roseateles oligotrophus</name>
    <dbReference type="NCBI Taxonomy" id="1769250"/>
    <lineage>
        <taxon>Bacteria</taxon>
        <taxon>Pseudomonadati</taxon>
        <taxon>Pseudomonadota</taxon>
        <taxon>Betaproteobacteria</taxon>
        <taxon>Burkholderiales</taxon>
        <taxon>Sphaerotilaceae</taxon>
        <taxon>Roseateles</taxon>
    </lineage>
</organism>
<dbReference type="AlphaFoldDB" id="A0A840LGV5"/>
<keyword evidence="4" id="KW-0997">Cell inner membrane</keyword>
<comment type="caution">
    <text evidence="10">The sequence shown here is derived from an EMBL/GenBank/DDBJ whole genome shotgun (WGS) entry which is preliminary data.</text>
</comment>
<evidence type="ECO:0000256" key="3">
    <source>
        <dbReference type="ARBA" id="ARBA00022475"/>
    </source>
</evidence>
<feature type="transmembrane region" description="Helical" evidence="8">
    <location>
        <begin position="545"/>
        <end position="566"/>
    </location>
</feature>
<dbReference type="Pfam" id="PF00528">
    <property type="entry name" value="BPD_transp_1"/>
    <property type="match status" value="2"/>
</dbReference>
<feature type="transmembrane region" description="Helical" evidence="8">
    <location>
        <begin position="311"/>
        <end position="337"/>
    </location>
</feature>
<dbReference type="GO" id="GO:0005886">
    <property type="term" value="C:plasma membrane"/>
    <property type="evidence" value="ECO:0007669"/>
    <property type="project" value="UniProtKB-SubCell"/>
</dbReference>
<sequence length="595" mass="63667">MSTASVGSAPSKGLRLPSFDQVRPGAWIAGGLVLAFLLLFLVLPVGKVFYTAFVDADGGLTLGHFGNFFEQGLMREAFFNSLYVASMSAVFAALIAVPLAYFTVRFQFRGALMIQTLGVLPLIMPPFVGAAAMQLIFGRSGTINLLLQEHFGISIPIMEGLNGVIFVEAIHYFPFILMNLTVALRNIDGAMEEAALNLGCTGMRLFWRVIFPLAMPGFVAGASLVFVKVFDDLGTPLVLGQTNMLAPQAYLRITQVGLEDPMGYVISVIMIVFSITAMALSAKALAGKDYSTIQKGGASIAKRELTTWGSIAAYGWIFLVLLIVLSPHLGVLLLSFAKVWSFSPLPDAYTVEHYQTVFADASGMMGNTLLYCGLAATLDVVLGVTIAYLMLRTTLPARKWLDWIATASLAVPGIVLAIGYLRLFKGVTVPGTDTLVTSTWIVIMLAYAVRRLPYALRSCVAALQQVHVSLEEAAESLGATKLRTIQRVVVPLMAGGILAGFVTSFITAAVELSATILLSSAESQAPMSYGIYLYMQSIAGRGPGAALGVLAIVVVALGTYLSHLVVERTAKRFESRPVDEVLPPLPDAAKPANTI</sequence>
<feature type="transmembrane region" description="Helical" evidence="8">
    <location>
        <begin position="427"/>
        <end position="449"/>
    </location>
</feature>
<dbReference type="PANTHER" id="PTHR43357:SF3">
    <property type="entry name" value="FE(3+)-TRANSPORT SYSTEM PERMEASE PROTEIN FBPB 2"/>
    <property type="match status" value="1"/>
</dbReference>
<evidence type="ECO:0000313" key="11">
    <source>
        <dbReference type="Proteomes" id="UP000562027"/>
    </source>
</evidence>
<keyword evidence="3" id="KW-1003">Cell membrane</keyword>
<feature type="domain" description="ABC transmembrane type-1" evidence="9">
    <location>
        <begin position="365"/>
        <end position="562"/>
    </location>
</feature>
<evidence type="ECO:0000256" key="2">
    <source>
        <dbReference type="ARBA" id="ARBA00022448"/>
    </source>
</evidence>
<dbReference type="InterPro" id="IPR035906">
    <property type="entry name" value="MetI-like_sf"/>
</dbReference>
<feature type="transmembrane region" description="Helical" evidence="8">
    <location>
        <begin position="116"/>
        <end position="137"/>
    </location>
</feature>
<evidence type="ECO:0000256" key="1">
    <source>
        <dbReference type="ARBA" id="ARBA00004429"/>
    </source>
</evidence>
<dbReference type="Gene3D" id="1.10.3720.10">
    <property type="entry name" value="MetI-like"/>
    <property type="match status" value="2"/>
</dbReference>
<feature type="transmembrane region" description="Helical" evidence="8">
    <location>
        <begin position="488"/>
        <end position="510"/>
    </location>
</feature>
<evidence type="ECO:0000256" key="4">
    <source>
        <dbReference type="ARBA" id="ARBA00022519"/>
    </source>
</evidence>
<dbReference type="SUPFAM" id="SSF161098">
    <property type="entry name" value="MetI-like"/>
    <property type="match status" value="2"/>
</dbReference>
<keyword evidence="11" id="KW-1185">Reference proteome</keyword>
<accession>A0A840LGV5</accession>
<keyword evidence="6 8" id="KW-1133">Transmembrane helix</keyword>
<dbReference type="EMBL" id="JACHLP010000006">
    <property type="protein sequence ID" value="MBB4844507.1"/>
    <property type="molecule type" value="Genomic_DNA"/>
</dbReference>
<proteinExistence type="inferred from homology"/>
<dbReference type="RefSeq" id="WP_184301019.1">
    <property type="nucleotide sequence ID" value="NZ_JACHLP010000006.1"/>
</dbReference>
<evidence type="ECO:0000256" key="8">
    <source>
        <dbReference type="RuleBase" id="RU363032"/>
    </source>
</evidence>
<comment type="subcellular location">
    <subcellularLocation>
        <location evidence="1">Cell inner membrane</location>
        <topology evidence="1">Multi-pass membrane protein</topology>
    </subcellularLocation>
    <subcellularLocation>
        <location evidence="8">Cell membrane</location>
        <topology evidence="8">Multi-pass membrane protein</topology>
    </subcellularLocation>
</comment>
<reference evidence="10 11" key="1">
    <citation type="submission" date="2020-08" db="EMBL/GenBank/DDBJ databases">
        <title>Functional genomics of gut bacteria from endangered species of beetles.</title>
        <authorList>
            <person name="Carlos-Shanley C."/>
        </authorList>
    </citation>
    <scope>NUCLEOTIDE SEQUENCE [LARGE SCALE GENOMIC DNA]</scope>
    <source>
        <strain evidence="10 11">S00239</strain>
    </source>
</reference>
<feature type="transmembrane region" description="Helical" evidence="8">
    <location>
        <begin position="25"/>
        <end position="45"/>
    </location>
</feature>
<dbReference type="CDD" id="cd06261">
    <property type="entry name" value="TM_PBP2"/>
    <property type="match status" value="2"/>
</dbReference>